<dbReference type="FunFam" id="3.40.50.300:FF:000061">
    <property type="entry name" value="ATPase family, AAA domain-containing 2"/>
    <property type="match status" value="1"/>
</dbReference>
<dbReference type="InterPro" id="IPR003960">
    <property type="entry name" value="ATPase_AAA_CS"/>
</dbReference>
<dbReference type="GO" id="GO:0045815">
    <property type="term" value="P:transcription initiation-coupled chromatin remodeling"/>
    <property type="evidence" value="ECO:0007669"/>
    <property type="project" value="TreeGrafter"/>
</dbReference>
<keyword evidence="4" id="KW-0103">Bromodomain</keyword>
<keyword evidence="2 5" id="KW-0547">Nucleotide-binding</keyword>
<dbReference type="InterPro" id="IPR003593">
    <property type="entry name" value="AAA+_ATPase"/>
</dbReference>
<name>A0A7L4CBY7_9AVES</name>
<dbReference type="FunFam" id="1.10.8.60:FF:000016">
    <property type="entry name" value="ATPase family AAA domain-containing protein 2B"/>
    <property type="match status" value="1"/>
</dbReference>
<dbReference type="GO" id="GO:0042393">
    <property type="term" value="F:histone binding"/>
    <property type="evidence" value="ECO:0007669"/>
    <property type="project" value="TreeGrafter"/>
</dbReference>
<organism evidence="7 8">
    <name type="scientific">Nyctiprogne leucopyga</name>
    <dbReference type="NCBI Taxonomy" id="382315"/>
    <lineage>
        <taxon>Eukaryota</taxon>
        <taxon>Metazoa</taxon>
        <taxon>Chordata</taxon>
        <taxon>Craniata</taxon>
        <taxon>Vertebrata</taxon>
        <taxon>Euteleostomi</taxon>
        <taxon>Archelosauria</taxon>
        <taxon>Archosauria</taxon>
        <taxon>Dinosauria</taxon>
        <taxon>Saurischia</taxon>
        <taxon>Theropoda</taxon>
        <taxon>Coelurosauria</taxon>
        <taxon>Aves</taxon>
        <taxon>Neognathae</taxon>
        <taxon>Neoaves</taxon>
        <taxon>Strisores</taxon>
        <taxon>Caprimulgiformes</taxon>
        <taxon>Caprimulgidae</taxon>
        <taxon>Chordeilinae</taxon>
        <taxon>Nyctiprogne</taxon>
    </lineage>
</organism>
<dbReference type="GO" id="GO:0003682">
    <property type="term" value="F:chromatin binding"/>
    <property type="evidence" value="ECO:0007669"/>
    <property type="project" value="TreeGrafter"/>
</dbReference>
<dbReference type="PROSITE" id="PS00674">
    <property type="entry name" value="AAA"/>
    <property type="match status" value="1"/>
</dbReference>
<evidence type="ECO:0000256" key="1">
    <source>
        <dbReference type="ARBA" id="ARBA00006914"/>
    </source>
</evidence>
<dbReference type="FunFam" id="3.40.50.300:FF:000734">
    <property type="entry name" value="ATPase family, AAA domain containing 2"/>
    <property type="match status" value="1"/>
</dbReference>
<dbReference type="Gene3D" id="1.10.8.60">
    <property type="match status" value="1"/>
</dbReference>
<keyword evidence="8" id="KW-1185">Reference proteome</keyword>
<dbReference type="InterPro" id="IPR003959">
    <property type="entry name" value="ATPase_AAA_core"/>
</dbReference>
<dbReference type="SUPFAM" id="SSF52540">
    <property type="entry name" value="P-loop containing nucleoside triphosphate hydrolases"/>
    <property type="match status" value="2"/>
</dbReference>
<proteinExistence type="inferred from homology"/>
<dbReference type="Pfam" id="PF17862">
    <property type="entry name" value="AAA_lid_3"/>
    <property type="match status" value="1"/>
</dbReference>
<evidence type="ECO:0000259" key="6">
    <source>
        <dbReference type="SMART" id="SM00382"/>
    </source>
</evidence>
<comment type="similarity">
    <text evidence="1 5">Belongs to the AAA ATPase family.</text>
</comment>
<dbReference type="Gene3D" id="3.40.50.300">
    <property type="entry name" value="P-loop containing nucleotide triphosphate hydrolases"/>
    <property type="match status" value="2"/>
</dbReference>
<dbReference type="InterPro" id="IPR045199">
    <property type="entry name" value="ATAD2-like"/>
</dbReference>
<dbReference type="GO" id="GO:0005634">
    <property type="term" value="C:nucleus"/>
    <property type="evidence" value="ECO:0007669"/>
    <property type="project" value="TreeGrafter"/>
</dbReference>
<dbReference type="InterPro" id="IPR041569">
    <property type="entry name" value="AAA_lid_3"/>
</dbReference>
<gene>
    <name evidence="7" type="primary">Atad2</name>
    <name evidence="7" type="ORF">NYCLEU_R10465</name>
</gene>
<evidence type="ECO:0000256" key="2">
    <source>
        <dbReference type="ARBA" id="ARBA00022741"/>
    </source>
</evidence>
<evidence type="ECO:0000256" key="5">
    <source>
        <dbReference type="RuleBase" id="RU003651"/>
    </source>
</evidence>
<dbReference type="EMBL" id="VZZU01001799">
    <property type="protein sequence ID" value="NXW47524.1"/>
    <property type="molecule type" value="Genomic_DNA"/>
</dbReference>
<dbReference type="Pfam" id="PF00004">
    <property type="entry name" value="AAA"/>
    <property type="match status" value="2"/>
</dbReference>
<comment type="caution">
    <text evidence="7">The sequence shown here is derived from an EMBL/GenBank/DDBJ whole genome shotgun (WGS) entry which is preliminary data.</text>
</comment>
<dbReference type="SMART" id="SM00382">
    <property type="entry name" value="AAA"/>
    <property type="match status" value="1"/>
</dbReference>
<dbReference type="AlphaFoldDB" id="A0A7L4CBY7"/>
<dbReference type="Proteomes" id="UP000551823">
    <property type="component" value="Unassembled WGS sequence"/>
</dbReference>
<dbReference type="CDD" id="cd19517">
    <property type="entry name" value="RecA-like_Yta7-like"/>
    <property type="match status" value="1"/>
</dbReference>
<feature type="non-terminal residue" evidence="7">
    <location>
        <position position="1"/>
    </location>
</feature>
<evidence type="ECO:0000313" key="7">
    <source>
        <dbReference type="EMBL" id="NXW47524.1"/>
    </source>
</evidence>
<dbReference type="GO" id="GO:0016887">
    <property type="term" value="F:ATP hydrolysis activity"/>
    <property type="evidence" value="ECO:0007669"/>
    <property type="project" value="InterPro"/>
</dbReference>
<feature type="domain" description="AAA+ ATPase" evidence="6">
    <location>
        <begin position="60"/>
        <end position="201"/>
    </location>
</feature>
<sequence>IHKDRMKIGASLADVDPMQIDGSVRFDAVGGLSDHISALKEMVIFPLLYPEVFERFKIQPPRGCLFYGPPGTGKTLVARALANECSQGDKRIAFFMRKGADCLSKWVGESERQLRLLFDQAYQMRPSIIFFDEIDGLAPVRSSKQDQIHSSIVSTLLALMDGLDSRGEIVVIGATNRLDSLDPALRRPGRFDREFLFSLPNKEARKEIFKIHTRDWTPKPLDTFLEELAEKCVGYCGADIKSLCAEAALSALRRRYPQIYKSSEKLQLDVASIKITAKDFVMAMQKTVPASQRAVVSPGRALSPVAKPLLENTLASILQALQRVFPHTELALKKDQQQDSLNNILRNDIIDSDEESLSIFEDKPMQKMPGEKEKFLDFSRNAYYQPTACRPRFLLVGEPGYGQASHLVPAVIHALEKFPVYTLDLSVLFVSITSPEETCAQLMREAQRTSPSIIYIPHIHLWWEAVGATLKATFTTLLQNIPTFAPVLLLATSDVCYKDLPKEVKELFINSDEEVFKIQLPNNDERRMFFEDLILNQAAKPPASKNNA</sequence>
<dbReference type="PANTHER" id="PTHR23069">
    <property type="entry name" value="AAA DOMAIN-CONTAINING"/>
    <property type="match status" value="1"/>
</dbReference>
<reference evidence="7 8" key="1">
    <citation type="submission" date="2019-09" db="EMBL/GenBank/DDBJ databases">
        <title>Bird 10,000 Genomes (B10K) Project - Family phase.</title>
        <authorList>
            <person name="Zhang G."/>
        </authorList>
    </citation>
    <scope>NUCLEOTIDE SEQUENCE [LARGE SCALE GENOMIC DNA]</scope>
    <source>
        <strain evidence="7">B10K-DU-005-01</strain>
    </source>
</reference>
<feature type="non-terminal residue" evidence="7">
    <location>
        <position position="548"/>
    </location>
</feature>
<evidence type="ECO:0000256" key="3">
    <source>
        <dbReference type="ARBA" id="ARBA00022840"/>
    </source>
</evidence>
<protein>
    <submittedName>
        <fullName evidence="7">ATAD2 protein</fullName>
    </submittedName>
</protein>
<dbReference type="GO" id="GO:0006337">
    <property type="term" value="P:nucleosome disassembly"/>
    <property type="evidence" value="ECO:0007669"/>
    <property type="project" value="TreeGrafter"/>
</dbReference>
<dbReference type="InterPro" id="IPR027417">
    <property type="entry name" value="P-loop_NTPase"/>
</dbReference>
<dbReference type="PANTHER" id="PTHR23069:SF4">
    <property type="entry name" value="ATPASE FAMILY AAA DOMAIN-CONTAINING PROTEIN 2"/>
    <property type="match status" value="1"/>
</dbReference>
<dbReference type="GO" id="GO:0005524">
    <property type="term" value="F:ATP binding"/>
    <property type="evidence" value="ECO:0007669"/>
    <property type="project" value="UniProtKB-KW"/>
</dbReference>
<evidence type="ECO:0000256" key="4">
    <source>
        <dbReference type="ARBA" id="ARBA00023117"/>
    </source>
</evidence>
<keyword evidence="3 5" id="KW-0067">ATP-binding</keyword>
<evidence type="ECO:0000313" key="8">
    <source>
        <dbReference type="Proteomes" id="UP000551823"/>
    </source>
</evidence>
<dbReference type="GO" id="GO:0006334">
    <property type="term" value="P:nucleosome assembly"/>
    <property type="evidence" value="ECO:0007669"/>
    <property type="project" value="TreeGrafter"/>
</dbReference>
<accession>A0A7L4CBY7</accession>